<accession>A0A813LFH6</accession>
<evidence type="ECO:0000313" key="5">
    <source>
        <dbReference type="EMBL" id="CAE8622859.1"/>
    </source>
</evidence>
<protein>
    <recommendedName>
        <fullName evidence="9">Pre-mRNA-splicing factor CWC15</fullName>
    </recommendedName>
</protein>
<feature type="region of interest" description="Disordered" evidence="4">
    <location>
        <begin position="38"/>
        <end position="166"/>
    </location>
</feature>
<evidence type="ECO:0000313" key="8">
    <source>
        <dbReference type="Proteomes" id="UP000654075"/>
    </source>
</evidence>
<dbReference type="OMA" id="KYREHGQ"/>
<evidence type="ECO:0008006" key="9">
    <source>
        <dbReference type="Google" id="ProtNLM"/>
    </source>
</evidence>
<evidence type="ECO:0000256" key="4">
    <source>
        <dbReference type="SAM" id="MobiDB-lite"/>
    </source>
</evidence>
<evidence type="ECO:0000256" key="1">
    <source>
        <dbReference type="ARBA" id="ARBA00006644"/>
    </source>
</evidence>
<dbReference type="GO" id="GO:0071013">
    <property type="term" value="C:catalytic step 2 spliceosome"/>
    <property type="evidence" value="ECO:0007669"/>
    <property type="project" value="TreeGrafter"/>
</dbReference>
<dbReference type="GO" id="GO:0003723">
    <property type="term" value="F:RNA binding"/>
    <property type="evidence" value="ECO:0007669"/>
    <property type="project" value="TreeGrafter"/>
</dbReference>
<evidence type="ECO:0000313" key="7">
    <source>
        <dbReference type="Proteomes" id="UP000626109"/>
    </source>
</evidence>
<comment type="similarity">
    <text evidence="1">Belongs to the CWC15 family.</text>
</comment>
<feature type="compositionally biased region" description="Basic and acidic residues" evidence="4">
    <location>
        <begin position="121"/>
        <end position="157"/>
    </location>
</feature>
<gene>
    <name evidence="5" type="ORF">PGLA1383_LOCUS40225</name>
    <name evidence="6" type="ORF">PGLA2088_LOCUS44294</name>
</gene>
<dbReference type="Proteomes" id="UP000654075">
    <property type="component" value="Unassembled WGS sequence"/>
</dbReference>
<dbReference type="EMBL" id="CAJNNV010028071">
    <property type="protein sequence ID" value="CAE8622859.1"/>
    <property type="molecule type" value="Genomic_DNA"/>
</dbReference>
<evidence type="ECO:0000256" key="2">
    <source>
        <dbReference type="ARBA" id="ARBA00022664"/>
    </source>
</evidence>
<evidence type="ECO:0000256" key="3">
    <source>
        <dbReference type="ARBA" id="ARBA00023187"/>
    </source>
</evidence>
<feature type="compositionally biased region" description="Basic and acidic residues" evidence="4">
    <location>
        <begin position="52"/>
        <end position="78"/>
    </location>
</feature>
<proteinExistence type="inferred from homology"/>
<keyword evidence="3" id="KW-0508">mRNA splicing</keyword>
<dbReference type="OrthoDB" id="30179at2759"/>
<dbReference type="PANTHER" id="PTHR12718:SF2">
    <property type="entry name" value="SPLICEOSOME-ASSOCIATED PROTEIN CWC15 HOMOLOG"/>
    <property type="match status" value="1"/>
</dbReference>
<dbReference type="Pfam" id="PF04889">
    <property type="entry name" value="Cwf_Cwc_15"/>
    <property type="match status" value="2"/>
</dbReference>
<feature type="compositionally biased region" description="Polar residues" evidence="4">
    <location>
        <begin position="13"/>
        <end position="22"/>
    </location>
</feature>
<keyword evidence="8" id="KW-1185">Reference proteome</keyword>
<dbReference type="GO" id="GO:0045292">
    <property type="term" value="P:mRNA cis splicing, via spliceosome"/>
    <property type="evidence" value="ECO:0007669"/>
    <property type="project" value="TreeGrafter"/>
</dbReference>
<organism evidence="6 7">
    <name type="scientific">Polarella glacialis</name>
    <name type="common">Dinoflagellate</name>
    <dbReference type="NCBI Taxonomy" id="89957"/>
    <lineage>
        <taxon>Eukaryota</taxon>
        <taxon>Sar</taxon>
        <taxon>Alveolata</taxon>
        <taxon>Dinophyceae</taxon>
        <taxon>Suessiales</taxon>
        <taxon>Suessiaceae</taxon>
        <taxon>Polarella</taxon>
    </lineage>
</organism>
<dbReference type="AlphaFoldDB" id="A0A813LFH6"/>
<dbReference type="EMBL" id="CAJNNW010035132">
    <property type="protein sequence ID" value="CAE8725840.1"/>
    <property type="molecule type" value="Genomic_DNA"/>
</dbReference>
<dbReference type="InterPro" id="IPR006973">
    <property type="entry name" value="Cwf_Cwc_15"/>
</dbReference>
<dbReference type="Proteomes" id="UP000626109">
    <property type="component" value="Unassembled WGS sequence"/>
</dbReference>
<feature type="region of interest" description="Disordered" evidence="4">
    <location>
        <begin position="1"/>
        <end position="22"/>
    </location>
</feature>
<name>A0A813LFH6_POLGL</name>
<feature type="compositionally biased region" description="Acidic residues" evidence="4">
    <location>
        <begin position="108"/>
        <end position="120"/>
    </location>
</feature>
<dbReference type="PANTHER" id="PTHR12718">
    <property type="entry name" value="CELL CYCLE CONTROL PROTEIN CWF15"/>
    <property type="match status" value="1"/>
</dbReference>
<sequence>MTTAHRPTFHSAIASNSNPSGNVFVCNTTKIANRDAASFRKLKTRQPGQGLVEERGSRADLRDELEKKEKDAKDERSGKTKPKAIEANPFPEDADDDAPSEAEKSEKEDSDDGDDDEDTEELMRELAKIKKEREEEEDRHKAQQAKVDARSMRDEVMKGNPLLDSGIADTSLKRKWDDQTVFKNQSKTVPKGKTRYINDSVRSDFHKKFLNKYVWVDGISH</sequence>
<keyword evidence="2" id="KW-0507">mRNA processing</keyword>
<comment type="caution">
    <text evidence="6">The sequence shown here is derived from an EMBL/GenBank/DDBJ whole genome shotgun (WGS) entry which is preliminary data.</text>
</comment>
<evidence type="ECO:0000313" key="6">
    <source>
        <dbReference type="EMBL" id="CAE8725840.1"/>
    </source>
</evidence>
<reference evidence="6" key="1">
    <citation type="submission" date="2021-02" db="EMBL/GenBank/DDBJ databases">
        <authorList>
            <person name="Dougan E. K."/>
            <person name="Rhodes N."/>
            <person name="Thang M."/>
            <person name="Chan C."/>
        </authorList>
    </citation>
    <scope>NUCLEOTIDE SEQUENCE</scope>
</reference>